<protein>
    <submittedName>
        <fullName evidence="3">Thioesterase</fullName>
    </submittedName>
</protein>
<evidence type="ECO:0000313" key="3">
    <source>
        <dbReference type="EMBL" id="GLQ20982.1"/>
    </source>
</evidence>
<keyword evidence="1" id="KW-0378">Hydrolase</keyword>
<dbReference type="Gene3D" id="3.10.129.10">
    <property type="entry name" value="Hotdog Thioesterase"/>
    <property type="match status" value="1"/>
</dbReference>
<dbReference type="PANTHER" id="PTHR43240">
    <property type="entry name" value="1,4-DIHYDROXY-2-NAPHTHOYL-COA THIOESTERASE 1"/>
    <property type="match status" value="1"/>
</dbReference>
<dbReference type="SUPFAM" id="SSF54637">
    <property type="entry name" value="Thioesterase/thiol ester dehydrase-isomerase"/>
    <property type="match status" value="1"/>
</dbReference>
<dbReference type="InterPro" id="IPR003736">
    <property type="entry name" value="PAAI_dom"/>
</dbReference>
<dbReference type="InterPro" id="IPR029069">
    <property type="entry name" value="HotDog_dom_sf"/>
</dbReference>
<dbReference type="RefSeq" id="WP_284372078.1">
    <property type="nucleotide sequence ID" value="NZ_BSNJ01000004.1"/>
</dbReference>
<keyword evidence="4" id="KW-1185">Reference proteome</keyword>
<reference evidence="3" key="2">
    <citation type="submission" date="2023-01" db="EMBL/GenBank/DDBJ databases">
        <title>Draft genome sequence of Algimonas porphyrae strain NBRC 108216.</title>
        <authorList>
            <person name="Sun Q."/>
            <person name="Mori K."/>
        </authorList>
    </citation>
    <scope>NUCLEOTIDE SEQUENCE</scope>
    <source>
        <strain evidence="3">NBRC 108216</strain>
    </source>
</reference>
<evidence type="ECO:0000256" key="1">
    <source>
        <dbReference type="ARBA" id="ARBA00022801"/>
    </source>
</evidence>
<accession>A0ABQ5V1N0</accession>
<dbReference type="InterPro" id="IPR006683">
    <property type="entry name" value="Thioestr_dom"/>
</dbReference>
<comment type="caution">
    <text evidence="3">The sequence shown here is derived from an EMBL/GenBank/DDBJ whole genome shotgun (WGS) entry which is preliminary data.</text>
</comment>
<dbReference type="CDD" id="cd03443">
    <property type="entry name" value="PaaI_thioesterase"/>
    <property type="match status" value="1"/>
</dbReference>
<dbReference type="Pfam" id="PF03061">
    <property type="entry name" value="4HBT"/>
    <property type="match status" value="1"/>
</dbReference>
<sequence length="142" mass="14511">MGAATACPSADAMTAFLKANFDGPNHPLITEAETGRVALTLSCGPAELRPGGFISGPTMMAIADTAGLMGVFSHTGMTAPAFTTALSIDFLRPAKGQQLHAWADVVKFGRTLSVINVTLRGSDNDKPSAQAVVTYATGAKAG</sequence>
<dbReference type="Proteomes" id="UP001161390">
    <property type="component" value="Unassembled WGS sequence"/>
</dbReference>
<feature type="domain" description="Thioesterase" evidence="2">
    <location>
        <begin position="51"/>
        <end position="125"/>
    </location>
</feature>
<reference evidence="3" key="1">
    <citation type="journal article" date="2014" name="Int. J. Syst. Evol. Microbiol.">
        <title>Complete genome of a new Firmicutes species belonging to the dominant human colonic microbiota ('Ruminococcus bicirculans') reveals two chromosomes and a selective capacity to utilize plant glucans.</title>
        <authorList>
            <consortium name="NISC Comparative Sequencing Program"/>
            <person name="Wegmann U."/>
            <person name="Louis P."/>
            <person name="Goesmann A."/>
            <person name="Henrissat B."/>
            <person name="Duncan S.H."/>
            <person name="Flint H.J."/>
        </authorList>
    </citation>
    <scope>NUCLEOTIDE SEQUENCE</scope>
    <source>
        <strain evidence="3">NBRC 108216</strain>
    </source>
</reference>
<name>A0ABQ5V1N0_9PROT</name>
<dbReference type="PANTHER" id="PTHR43240:SF10">
    <property type="entry name" value="BLL4964 PROTEIN"/>
    <property type="match status" value="1"/>
</dbReference>
<evidence type="ECO:0000259" key="2">
    <source>
        <dbReference type="Pfam" id="PF03061"/>
    </source>
</evidence>
<evidence type="ECO:0000313" key="4">
    <source>
        <dbReference type="Proteomes" id="UP001161390"/>
    </source>
</evidence>
<dbReference type="EMBL" id="BSNJ01000004">
    <property type="protein sequence ID" value="GLQ20982.1"/>
    <property type="molecule type" value="Genomic_DNA"/>
</dbReference>
<organism evidence="3 4">
    <name type="scientific">Algimonas porphyrae</name>
    <dbReference type="NCBI Taxonomy" id="1128113"/>
    <lineage>
        <taxon>Bacteria</taxon>
        <taxon>Pseudomonadati</taxon>
        <taxon>Pseudomonadota</taxon>
        <taxon>Alphaproteobacteria</taxon>
        <taxon>Maricaulales</taxon>
        <taxon>Robiginitomaculaceae</taxon>
        <taxon>Algimonas</taxon>
    </lineage>
</organism>
<gene>
    <name evidence="3" type="ORF">GCM10007854_19370</name>
</gene>
<dbReference type="NCBIfam" id="TIGR00369">
    <property type="entry name" value="unchar_dom_1"/>
    <property type="match status" value="1"/>
</dbReference>
<proteinExistence type="predicted"/>